<sequence>MSARRRELPYARPVLSTVDGSRVRWLFGPPGWKNALRETVIYLITLPAVVFPLSQPGPLGPIGGLALGVSCLLARRRWPAFAFAASGVMSGVFMVVLAFSAGRRLSQPVWLGASVLGAVASGVLAKVLVGVTASDHQVAVIGGGAALITASLPAILGYAVARRRTLLEVLRERAFHLERERRSLVSEARTRERARIAMDMHDSLGHQLTLISLQAGGLKVTAAEPEQARTASELHEAARRAMVELREIVGVLGREAGQDAPPHGSPLDRLPVLLNSARATGTAVDYAENGTAIALPRATESAIHRIVQEGLTNVARHAPGAPVAVRVNYEPDGVIVEVVNGVATALPHKDLGGGRGLSGLRERARLAGGVLHAAPTPDGGFRLAGVLPYDATPSPEPADELDGYVPENPLALNETGTVMRRLRDRPVLLGSALVGVVVVGLVAVFVSIYLFSAHLKLSISEAEYEAARVGQSEHDVVAALPPVLSTVQKVFAGSVEPEPVNARCDYHLASTAKLDGSTTTYYRFCFRDGVLHEKRRFVVKDSF</sequence>
<keyword evidence="9" id="KW-0812">Transmembrane</keyword>
<evidence type="ECO:0000256" key="3">
    <source>
        <dbReference type="ARBA" id="ARBA00022553"/>
    </source>
</evidence>
<keyword evidence="5" id="KW-0547">Nucleotide-binding</keyword>
<dbReference type="EC" id="2.7.13.3" evidence="2"/>
<dbReference type="CDD" id="cd16917">
    <property type="entry name" value="HATPase_UhpB-NarQ-NarX-like"/>
    <property type="match status" value="1"/>
</dbReference>
<keyword evidence="9" id="KW-0472">Membrane</keyword>
<dbReference type="Pfam" id="PF07730">
    <property type="entry name" value="HisKA_3"/>
    <property type="match status" value="1"/>
</dbReference>
<feature type="transmembrane region" description="Helical" evidence="9">
    <location>
        <begin position="139"/>
        <end position="161"/>
    </location>
</feature>
<accession>A0ABP7SH85</accession>
<proteinExistence type="predicted"/>
<dbReference type="GO" id="GO:0016301">
    <property type="term" value="F:kinase activity"/>
    <property type="evidence" value="ECO:0007669"/>
    <property type="project" value="UniProtKB-KW"/>
</dbReference>
<keyword evidence="4" id="KW-0808">Transferase</keyword>
<dbReference type="InterPro" id="IPR011712">
    <property type="entry name" value="Sig_transdc_His_kin_sub3_dim/P"/>
</dbReference>
<dbReference type="PANTHER" id="PTHR24421">
    <property type="entry name" value="NITRATE/NITRITE SENSOR PROTEIN NARX-RELATED"/>
    <property type="match status" value="1"/>
</dbReference>
<keyword evidence="8" id="KW-0902">Two-component regulatory system</keyword>
<feature type="transmembrane region" description="Helical" evidence="9">
    <location>
        <begin position="78"/>
        <end position="99"/>
    </location>
</feature>
<name>A0ABP7SH85_9PSEU</name>
<evidence type="ECO:0000256" key="7">
    <source>
        <dbReference type="ARBA" id="ARBA00022840"/>
    </source>
</evidence>
<dbReference type="Proteomes" id="UP001501747">
    <property type="component" value="Unassembled WGS sequence"/>
</dbReference>
<keyword evidence="6 11" id="KW-0418">Kinase</keyword>
<dbReference type="Gene3D" id="3.30.565.10">
    <property type="entry name" value="Histidine kinase-like ATPase, C-terminal domain"/>
    <property type="match status" value="1"/>
</dbReference>
<evidence type="ECO:0000256" key="8">
    <source>
        <dbReference type="ARBA" id="ARBA00023012"/>
    </source>
</evidence>
<organism evidence="11 12">
    <name type="scientific">Allokutzneria multivorans</name>
    <dbReference type="NCBI Taxonomy" id="1142134"/>
    <lineage>
        <taxon>Bacteria</taxon>
        <taxon>Bacillati</taxon>
        <taxon>Actinomycetota</taxon>
        <taxon>Actinomycetes</taxon>
        <taxon>Pseudonocardiales</taxon>
        <taxon>Pseudonocardiaceae</taxon>
        <taxon>Allokutzneria</taxon>
    </lineage>
</organism>
<keyword evidence="9" id="KW-1133">Transmembrane helix</keyword>
<keyword evidence="12" id="KW-1185">Reference proteome</keyword>
<gene>
    <name evidence="11" type="ORF">GCM10022247_37660</name>
</gene>
<evidence type="ECO:0000256" key="5">
    <source>
        <dbReference type="ARBA" id="ARBA00022741"/>
    </source>
</evidence>
<evidence type="ECO:0000313" key="11">
    <source>
        <dbReference type="EMBL" id="GAA4011654.1"/>
    </source>
</evidence>
<dbReference type="Gene3D" id="1.20.5.1930">
    <property type="match status" value="1"/>
</dbReference>
<feature type="transmembrane region" description="Helical" evidence="9">
    <location>
        <begin position="427"/>
        <end position="451"/>
    </location>
</feature>
<keyword evidence="7" id="KW-0067">ATP-binding</keyword>
<feature type="transmembrane region" description="Helical" evidence="9">
    <location>
        <begin position="111"/>
        <end position="133"/>
    </location>
</feature>
<reference evidence="12" key="1">
    <citation type="journal article" date="2019" name="Int. J. Syst. Evol. Microbiol.">
        <title>The Global Catalogue of Microorganisms (GCM) 10K type strain sequencing project: providing services to taxonomists for standard genome sequencing and annotation.</title>
        <authorList>
            <consortium name="The Broad Institute Genomics Platform"/>
            <consortium name="The Broad Institute Genome Sequencing Center for Infectious Disease"/>
            <person name="Wu L."/>
            <person name="Ma J."/>
        </authorList>
    </citation>
    <scope>NUCLEOTIDE SEQUENCE [LARGE SCALE GENOMIC DNA]</scope>
    <source>
        <strain evidence="12">JCM 17342</strain>
    </source>
</reference>
<evidence type="ECO:0000256" key="4">
    <source>
        <dbReference type="ARBA" id="ARBA00022679"/>
    </source>
</evidence>
<feature type="domain" description="Signal transduction histidine kinase subgroup 3 dimerisation and phosphoacceptor" evidence="10">
    <location>
        <begin position="192"/>
        <end position="253"/>
    </location>
</feature>
<protein>
    <recommendedName>
        <fullName evidence="2">histidine kinase</fullName>
        <ecNumber evidence="2">2.7.13.3</ecNumber>
    </recommendedName>
</protein>
<keyword evidence="3" id="KW-0597">Phosphoprotein</keyword>
<evidence type="ECO:0000256" key="6">
    <source>
        <dbReference type="ARBA" id="ARBA00022777"/>
    </source>
</evidence>
<comment type="catalytic activity">
    <reaction evidence="1">
        <text>ATP + protein L-histidine = ADP + protein N-phospho-L-histidine.</text>
        <dbReference type="EC" id="2.7.13.3"/>
    </reaction>
</comment>
<evidence type="ECO:0000256" key="2">
    <source>
        <dbReference type="ARBA" id="ARBA00012438"/>
    </source>
</evidence>
<evidence type="ECO:0000256" key="1">
    <source>
        <dbReference type="ARBA" id="ARBA00000085"/>
    </source>
</evidence>
<evidence type="ECO:0000256" key="9">
    <source>
        <dbReference type="SAM" id="Phobius"/>
    </source>
</evidence>
<evidence type="ECO:0000259" key="10">
    <source>
        <dbReference type="Pfam" id="PF07730"/>
    </source>
</evidence>
<dbReference type="EMBL" id="BAABAL010000013">
    <property type="protein sequence ID" value="GAA4011654.1"/>
    <property type="molecule type" value="Genomic_DNA"/>
</dbReference>
<feature type="transmembrane region" description="Helical" evidence="9">
    <location>
        <begin position="40"/>
        <end position="58"/>
    </location>
</feature>
<dbReference type="InterPro" id="IPR050482">
    <property type="entry name" value="Sensor_HK_TwoCompSys"/>
</dbReference>
<dbReference type="SUPFAM" id="SSF55874">
    <property type="entry name" value="ATPase domain of HSP90 chaperone/DNA topoisomerase II/histidine kinase"/>
    <property type="match status" value="1"/>
</dbReference>
<evidence type="ECO:0000313" key="12">
    <source>
        <dbReference type="Proteomes" id="UP001501747"/>
    </source>
</evidence>
<dbReference type="PANTHER" id="PTHR24421:SF10">
    <property type="entry name" value="NITRATE_NITRITE SENSOR PROTEIN NARQ"/>
    <property type="match status" value="1"/>
</dbReference>
<dbReference type="InterPro" id="IPR036890">
    <property type="entry name" value="HATPase_C_sf"/>
</dbReference>
<comment type="caution">
    <text evidence="11">The sequence shown here is derived from an EMBL/GenBank/DDBJ whole genome shotgun (WGS) entry which is preliminary data.</text>
</comment>